<dbReference type="AlphaFoldDB" id="A0A5M6CJV7"/>
<protein>
    <submittedName>
        <fullName evidence="10">Choice-of-anchor D domain-containing protein</fullName>
    </submittedName>
</protein>
<accession>A0A5M6CJV7</accession>
<feature type="domain" description="Phytase-like" evidence="7">
    <location>
        <begin position="93"/>
        <end position="409"/>
    </location>
</feature>
<evidence type="ECO:0000256" key="3">
    <source>
        <dbReference type="ARBA" id="ARBA00022490"/>
    </source>
</evidence>
<evidence type="ECO:0000259" key="8">
    <source>
        <dbReference type="Pfam" id="PF18962"/>
    </source>
</evidence>
<evidence type="ECO:0000259" key="7">
    <source>
        <dbReference type="Pfam" id="PF13449"/>
    </source>
</evidence>
<reference evidence="10 11" key="1">
    <citation type="submission" date="2019-09" db="EMBL/GenBank/DDBJ databases">
        <title>Genome sequence and assembly of Taibaiella sp.</title>
        <authorList>
            <person name="Chhetri G."/>
        </authorList>
    </citation>
    <scope>NUCLEOTIDE SEQUENCE [LARGE SCALE GENOMIC DNA]</scope>
    <source>
        <strain evidence="10 11">KVB11</strain>
    </source>
</reference>
<comment type="caution">
    <text evidence="10">The sequence shown here is derived from an EMBL/GenBank/DDBJ whole genome shotgun (WGS) entry which is preliminary data.</text>
</comment>
<gene>
    <name evidence="10" type="ORF">F0919_08900</name>
</gene>
<dbReference type="SUPFAM" id="SSF63829">
    <property type="entry name" value="Calcium-dependent phosphotriesterase"/>
    <property type="match status" value="1"/>
</dbReference>
<evidence type="ECO:0000259" key="9">
    <source>
        <dbReference type="Pfam" id="PF22544"/>
    </source>
</evidence>
<dbReference type="Pfam" id="PF18962">
    <property type="entry name" value="Por_Secre_tail"/>
    <property type="match status" value="1"/>
</dbReference>
<keyword evidence="4" id="KW-0969">Cilium</keyword>
<comment type="subcellular location">
    <subcellularLocation>
        <location evidence="1">Cell projection</location>
        <location evidence="1">Cilium</location>
    </subcellularLocation>
    <subcellularLocation>
        <location evidence="2">Cytoplasm</location>
    </subcellularLocation>
</comment>
<keyword evidence="3" id="KW-0963">Cytoplasm</keyword>
<evidence type="ECO:0000313" key="10">
    <source>
        <dbReference type="EMBL" id="KAA5534720.1"/>
    </source>
</evidence>
<dbReference type="NCBIfam" id="NF012200">
    <property type="entry name" value="choice_anch_D"/>
    <property type="match status" value="1"/>
</dbReference>
<dbReference type="Pfam" id="PF22544">
    <property type="entry name" value="HYDIN_VesB_CFA65-like_Ig"/>
    <property type="match status" value="1"/>
</dbReference>
<dbReference type="EMBL" id="VWSH01000002">
    <property type="protein sequence ID" value="KAA5534720.1"/>
    <property type="molecule type" value="Genomic_DNA"/>
</dbReference>
<keyword evidence="5" id="KW-0966">Cell projection</keyword>
<proteinExistence type="predicted"/>
<feature type="chain" id="PRO_5024427928" evidence="6">
    <location>
        <begin position="25"/>
        <end position="1134"/>
    </location>
</feature>
<evidence type="ECO:0000256" key="4">
    <source>
        <dbReference type="ARBA" id="ARBA00023069"/>
    </source>
</evidence>
<dbReference type="Gene3D" id="2.60.40.10">
    <property type="entry name" value="Immunoglobulins"/>
    <property type="match status" value="1"/>
</dbReference>
<feature type="signal peptide" evidence="6">
    <location>
        <begin position="1"/>
        <end position="24"/>
    </location>
</feature>
<organism evidence="10 11">
    <name type="scientific">Taibaiella lutea</name>
    <dbReference type="NCBI Taxonomy" id="2608001"/>
    <lineage>
        <taxon>Bacteria</taxon>
        <taxon>Pseudomonadati</taxon>
        <taxon>Bacteroidota</taxon>
        <taxon>Chitinophagia</taxon>
        <taxon>Chitinophagales</taxon>
        <taxon>Chitinophagaceae</taxon>
        <taxon>Taibaiella</taxon>
    </lineage>
</organism>
<dbReference type="PANTHER" id="PTHR37957:SF1">
    <property type="entry name" value="PHYTASE-LIKE DOMAIN-CONTAINING PROTEIN"/>
    <property type="match status" value="1"/>
</dbReference>
<dbReference type="Pfam" id="PF13449">
    <property type="entry name" value="Phytase-like"/>
    <property type="match status" value="1"/>
</dbReference>
<dbReference type="PANTHER" id="PTHR37957">
    <property type="entry name" value="BLR7070 PROTEIN"/>
    <property type="match status" value="1"/>
</dbReference>
<dbReference type="NCBIfam" id="TIGR04183">
    <property type="entry name" value="Por_Secre_tail"/>
    <property type="match status" value="1"/>
</dbReference>
<name>A0A5M6CJV7_9BACT</name>
<feature type="domain" description="HYDIN/VesB/CFA65-like Ig-like" evidence="9">
    <location>
        <begin position="935"/>
        <end position="1021"/>
    </location>
</feature>
<dbReference type="InterPro" id="IPR027372">
    <property type="entry name" value="Phytase-like_dom"/>
</dbReference>
<dbReference type="RefSeq" id="WP_150032399.1">
    <property type="nucleotide sequence ID" value="NZ_VWSH01000002.1"/>
</dbReference>
<feature type="domain" description="Secretion system C-terminal sorting" evidence="8">
    <location>
        <begin position="1055"/>
        <end position="1131"/>
    </location>
</feature>
<evidence type="ECO:0000256" key="2">
    <source>
        <dbReference type="ARBA" id="ARBA00004496"/>
    </source>
</evidence>
<evidence type="ECO:0000256" key="6">
    <source>
        <dbReference type="SAM" id="SignalP"/>
    </source>
</evidence>
<dbReference type="InterPro" id="IPR053879">
    <property type="entry name" value="HYDIN_VesB_CFA65-like_Ig"/>
</dbReference>
<dbReference type="InterPro" id="IPR013783">
    <property type="entry name" value="Ig-like_fold"/>
</dbReference>
<evidence type="ECO:0000256" key="5">
    <source>
        <dbReference type="ARBA" id="ARBA00023273"/>
    </source>
</evidence>
<sequence length="1134" mass="120481">MNKVLRAILVGTAVASMTSVSTFAQITLLQDYQNNNSATIGTFQGITFKEAGFSTLFPIAGTNGKEFWLCSDRGVNVDCASANPAACHPTYDKMFPFPDYSPKIHRIRIQGDSIQIIRTITMKRPDGTGATGKINLVGFGSTVAEVVSTDTVTNCADFSTKTSPKDIWGIDPEGLVVDKDGNFFVSEENGPTIWKINQNGIVTKRYSPYANLPGAQPQDVAIDTVFKYRKNNRGFESMALAPNGKLYTIIQSPLLFPNATVGNATRVHRILEIDPATGNQRMMAYLNDGVIGTGANQVKMSDWKIGDMAAINDSTFLVIEVAAKGTTDIKRVYKININNATTVTSGLYGGLALEALVDSAGLASNSIVPVTKTLAIDLLANGWPAVLDKAEGIAILNDSTVALVNDNDYGQVSANADGIATATGKKSHLFLYRLQGANKLNNFVPTSPTILQGITGPTSSQAPYLVPTIPGVDYTAILTAGDKVNGYMMAGLPDGLGAYDNNDDSTFTLLMNHEFGTATTGATHAWGSKGAFVSRWKIRKSDLAVLSGQDMTNTVNLWNPLTSSYIAYNAAFPSANAGFGRFCSADLAAVSAYYNEATGKGTTERIFLDGEETGNEGRVMAHIATGPEAGIDYELPYFGKASWENQVANPRPSDKTIVAGMDDATPGQVYFYVGEKQTTGNTIEKAGLNGGHLYSIAVDNMLLEDNAAPCAANTHFSTIDLGLVQNMTGTAVNTASNNAGVTNFLRPEDGAWDPNNPNDFYFNTTNAFNANSRLWKVHFSNLDSIMGGGTVTAVLDGTEGQQMLDNLTIDNSGHILLVEDVGGNAHLGKIWQYTIATDAMTQIGVHDSTRFLTGSANFLTIDEEASGILDVQHILGSGKFLTVCQAHYTVAGDQVEGGQLLAFNNPSSALSNPNMLVQGNNVTIQNGDATPAITDNTDFGSINTATSVNKTFVIKNDGPGPLLINGMNITGANASAFTFVTAPVFPMTVAANATQNVDVKFTAAAATTYNASLKIMSNDLNNGSYVFGMKGTGVTPPPPPTGVEDVKGNVADIKLYPNPTGDEATIAMLLSDAQQVVVSVFDMNGREVMQPVIKQFSAGEQKMTISTKSLNSGIYFVQVASANQTVKVKLAVRH</sequence>
<keyword evidence="11" id="KW-1185">Reference proteome</keyword>
<dbReference type="Proteomes" id="UP000323632">
    <property type="component" value="Unassembled WGS sequence"/>
</dbReference>
<evidence type="ECO:0000256" key="1">
    <source>
        <dbReference type="ARBA" id="ARBA00004138"/>
    </source>
</evidence>
<evidence type="ECO:0000313" key="11">
    <source>
        <dbReference type="Proteomes" id="UP000323632"/>
    </source>
</evidence>
<dbReference type="GO" id="GO:0005737">
    <property type="term" value="C:cytoplasm"/>
    <property type="evidence" value="ECO:0007669"/>
    <property type="project" value="UniProtKB-SubCell"/>
</dbReference>
<keyword evidence="6" id="KW-0732">Signal</keyword>
<dbReference type="InterPro" id="IPR026444">
    <property type="entry name" value="Secre_tail"/>
</dbReference>